<sequence>DDDFNYVIKNIIESRKMNTCLQIRRNDMFIYFLNLSDHQIFNASALLQTMTYSQGDHKGEIIFIHLQKKAYEFINASFNKNNHTIGVLELKNKNLNQRLKRLKSSRSLSVQ</sequence>
<name>A0ACA9SVZ2_9GLOM</name>
<gene>
    <name evidence="1" type="ORF">RPERSI_LOCUS35425</name>
</gene>
<comment type="caution">
    <text evidence="1">The sequence shown here is derived from an EMBL/GenBank/DDBJ whole genome shotgun (WGS) entry which is preliminary data.</text>
</comment>
<protein>
    <submittedName>
        <fullName evidence="1">29142_t:CDS:1</fullName>
    </submittedName>
</protein>
<evidence type="ECO:0000313" key="2">
    <source>
        <dbReference type="Proteomes" id="UP000789920"/>
    </source>
</evidence>
<dbReference type="EMBL" id="CAJVQC010163671">
    <property type="protein sequence ID" value="CAG8849061.1"/>
    <property type="molecule type" value="Genomic_DNA"/>
</dbReference>
<feature type="non-terminal residue" evidence="1">
    <location>
        <position position="111"/>
    </location>
</feature>
<organism evidence="1 2">
    <name type="scientific">Racocetra persica</name>
    <dbReference type="NCBI Taxonomy" id="160502"/>
    <lineage>
        <taxon>Eukaryota</taxon>
        <taxon>Fungi</taxon>
        <taxon>Fungi incertae sedis</taxon>
        <taxon>Mucoromycota</taxon>
        <taxon>Glomeromycotina</taxon>
        <taxon>Glomeromycetes</taxon>
        <taxon>Diversisporales</taxon>
        <taxon>Gigasporaceae</taxon>
        <taxon>Racocetra</taxon>
    </lineage>
</organism>
<reference evidence="1" key="1">
    <citation type="submission" date="2021-06" db="EMBL/GenBank/DDBJ databases">
        <authorList>
            <person name="Kallberg Y."/>
            <person name="Tangrot J."/>
            <person name="Rosling A."/>
        </authorList>
    </citation>
    <scope>NUCLEOTIDE SEQUENCE</scope>
    <source>
        <strain evidence="1">MA461A</strain>
    </source>
</reference>
<dbReference type="Proteomes" id="UP000789920">
    <property type="component" value="Unassembled WGS sequence"/>
</dbReference>
<proteinExistence type="predicted"/>
<feature type="non-terminal residue" evidence="1">
    <location>
        <position position="1"/>
    </location>
</feature>
<accession>A0ACA9SVZ2</accession>
<evidence type="ECO:0000313" key="1">
    <source>
        <dbReference type="EMBL" id="CAG8849061.1"/>
    </source>
</evidence>
<keyword evidence="2" id="KW-1185">Reference proteome</keyword>